<dbReference type="InterPro" id="IPR020471">
    <property type="entry name" value="AKR"/>
</dbReference>
<keyword evidence="6" id="KW-1185">Reference proteome</keyword>
<accession>A0ABT9WTA3</accession>
<dbReference type="Pfam" id="PF00248">
    <property type="entry name" value="Aldo_ket_red"/>
    <property type="match status" value="1"/>
</dbReference>
<sequence length="276" mass="31719">MSSSLQTKLTLHNGVEIPYIGLGVYKMEDKAETEAAVQEALKIGYRSIDTASFYQNEDSVGNAIKNASIKREDIFVTTKVWNSEQGYDETLAAFDSSLKKLQMDYIDLYLVHWPVKEKYLDTWRALERLYNEGVVRAIGVSNFHIHHLETLFAKANEKPVLNQVELHPLLSQVPLRAFCTEHQIAVEAWSPLARGRILKESILNDIAKKHGKTPAQVILRWHLQHHIIVIPKSVRAERIQENADLFDFSLSKEEMKQIDALNKDERYGKDPDYIDF</sequence>
<dbReference type="PROSITE" id="PS00062">
    <property type="entry name" value="ALDOKETO_REDUCTASE_2"/>
    <property type="match status" value="1"/>
</dbReference>
<evidence type="ECO:0000256" key="1">
    <source>
        <dbReference type="ARBA" id="ARBA00007905"/>
    </source>
</evidence>
<dbReference type="PROSITE" id="PS00798">
    <property type="entry name" value="ALDOKETO_REDUCTASE_1"/>
    <property type="match status" value="1"/>
</dbReference>
<evidence type="ECO:0000313" key="5">
    <source>
        <dbReference type="EMBL" id="MDQ0176518.1"/>
    </source>
</evidence>
<evidence type="ECO:0000256" key="3">
    <source>
        <dbReference type="ARBA" id="ARBA00023002"/>
    </source>
</evidence>
<dbReference type="InterPro" id="IPR018170">
    <property type="entry name" value="Aldo/ket_reductase_CS"/>
</dbReference>
<name>A0ABT9WTA3_9BACI</name>
<comment type="caution">
    <text evidence="5">The sequence shown here is derived from an EMBL/GenBank/DDBJ whole genome shotgun (WGS) entry which is preliminary data.</text>
</comment>
<comment type="similarity">
    <text evidence="1">Belongs to the aldo/keto reductase family.</text>
</comment>
<dbReference type="Proteomes" id="UP001223586">
    <property type="component" value="Unassembled WGS sequence"/>
</dbReference>
<organism evidence="5 6">
    <name type="scientific">Bacillus chungangensis</name>
    <dbReference type="NCBI Taxonomy" id="587633"/>
    <lineage>
        <taxon>Bacteria</taxon>
        <taxon>Bacillati</taxon>
        <taxon>Bacillota</taxon>
        <taxon>Bacilli</taxon>
        <taxon>Bacillales</taxon>
        <taxon>Bacillaceae</taxon>
        <taxon>Bacillus</taxon>
    </lineage>
</organism>
<reference evidence="5 6" key="1">
    <citation type="submission" date="2023-07" db="EMBL/GenBank/DDBJ databases">
        <title>Genomic Encyclopedia of Type Strains, Phase IV (KMG-IV): sequencing the most valuable type-strain genomes for metagenomic binning, comparative biology and taxonomic classification.</title>
        <authorList>
            <person name="Goeker M."/>
        </authorList>
    </citation>
    <scope>NUCLEOTIDE SEQUENCE [LARGE SCALE GENOMIC DNA]</scope>
    <source>
        <strain evidence="5 6">DSM 23837</strain>
    </source>
</reference>
<dbReference type="PANTHER" id="PTHR43827">
    <property type="entry name" value="2,5-DIKETO-D-GLUCONIC ACID REDUCTASE"/>
    <property type="match status" value="1"/>
</dbReference>
<evidence type="ECO:0000256" key="2">
    <source>
        <dbReference type="ARBA" id="ARBA00022857"/>
    </source>
</evidence>
<evidence type="ECO:0000259" key="4">
    <source>
        <dbReference type="Pfam" id="PF00248"/>
    </source>
</evidence>
<dbReference type="PIRSF" id="PIRSF000097">
    <property type="entry name" value="AKR"/>
    <property type="match status" value="1"/>
</dbReference>
<keyword evidence="3" id="KW-0560">Oxidoreductase</keyword>
<proteinExistence type="inferred from homology"/>
<dbReference type="InterPro" id="IPR036812">
    <property type="entry name" value="NAD(P)_OxRdtase_dom_sf"/>
</dbReference>
<dbReference type="PANTHER" id="PTHR43827:SF3">
    <property type="entry name" value="NADP-DEPENDENT OXIDOREDUCTASE DOMAIN-CONTAINING PROTEIN"/>
    <property type="match status" value="1"/>
</dbReference>
<protein>
    <submittedName>
        <fullName evidence="5">Diketogulonate reductase-like aldo/keto reductase</fullName>
    </submittedName>
</protein>
<dbReference type="PRINTS" id="PR00069">
    <property type="entry name" value="ALDKETRDTASE"/>
</dbReference>
<keyword evidence="2" id="KW-0521">NADP</keyword>
<dbReference type="Gene3D" id="3.20.20.100">
    <property type="entry name" value="NADP-dependent oxidoreductase domain"/>
    <property type="match status" value="1"/>
</dbReference>
<dbReference type="SUPFAM" id="SSF51430">
    <property type="entry name" value="NAD(P)-linked oxidoreductase"/>
    <property type="match status" value="1"/>
</dbReference>
<dbReference type="RefSeq" id="WP_307229722.1">
    <property type="nucleotide sequence ID" value="NZ_JAUSTT010000013.1"/>
</dbReference>
<gene>
    <name evidence="5" type="ORF">J2S08_002362</name>
</gene>
<dbReference type="InterPro" id="IPR023210">
    <property type="entry name" value="NADP_OxRdtase_dom"/>
</dbReference>
<dbReference type="EMBL" id="JAUSTT010000013">
    <property type="protein sequence ID" value="MDQ0176518.1"/>
    <property type="molecule type" value="Genomic_DNA"/>
</dbReference>
<feature type="domain" description="NADP-dependent oxidoreductase" evidence="4">
    <location>
        <begin position="21"/>
        <end position="262"/>
    </location>
</feature>
<evidence type="ECO:0000313" key="6">
    <source>
        <dbReference type="Proteomes" id="UP001223586"/>
    </source>
</evidence>